<accession>A0ABV6MNT7</accession>
<protein>
    <recommendedName>
        <fullName evidence="3">JAB domain-containing protein</fullName>
    </recommendedName>
</protein>
<evidence type="ECO:0000313" key="2">
    <source>
        <dbReference type="Proteomes" id="UP001589810"/>
    </source>
</evidence>
<reference evidence="1 2" key="1">
    <citation type="submission" date="2024-09" db="EMBL/GenBank/DDBJ databases">
        <authorList>
            <person name="Sun Q."/>
            <person name="Mori K."/>
        </authorList>
    </citation>
    <scope>NUCLEOTIDE SEQUENCE [LARGE SCALE GENOMIC DNA]</scope>
    <source>
        <strain evidence="1 2">TBRC 1432</strain>
    </source>
</reference>
<organism evidence="1 2">
    <name type="scientific">Kutzneria chonburiensis</name>
    <dbReference type="NCBI Taxonomy" id="1483604"/>
    <lineage>
        <taxon>Bacteria</taxon>
        <taxon>Bacillati</taxon>
        <taxon>Actinomycetota</taxon>
        <taxon>Actinomycetes</taxon>
        <taxon>Pseudonocardiales</taxon>
        <taxon>Pseudonocardiaceae</taxon>
        <taxon>Kutzneria</taxon>
    </lineage>
</organism>
<keyword evidence="2" id="KW-1185">Reference proteome</keyword>
<dbReference type="EMBL" id="JBHLUD010000002">
    <property type="protein sequence ID" value="MFC0541941.1"/>
    <property type="molecule type" value="Genomic_DNA"/>
</dbReference>
<proteinExistence type="predicted"/>
<name>A0ABV6MNT7_9PSEU</name>
<evidence type="ECO:0008006" key="3">
    <source>
        <dbReference type="Google" id="ProtNLM"/>
    </source>
</evidence>
<sequence>MLTIPDPVWQLLLDRFATAPAGHEHVAYLDGIRHRDRDGTLQGFATTVVIPDAVTSPGNFTVPVDAMERAGEHFEALGVVRLAQVHTHGNDFVDHSHIDDRRAYSQRAGALSIVLPWHAAGRPTLWQSGIHLREPAGWRRVTGPRIDEIVRVLPGVIDLRRPLWTASPTDMKAISEAASDRSPTPARWRWPWSWHRRPRD</sequence>
<dbReference type="Proteomes" id="UP001589810">
    <property type="component" value="Unassembled WGS sequence"/>
</dbReference>
<comment type="caution">
    <text evidence="1">The sequence shown here is derived from an EMBL/GenBank/DDBJ whole genome shotgun (WGS) entry which is preliminary data.</text>
</comment>
<gene>
    <name evidence="1" type="ORF">ACFFH7_10645</name>
</gene>
<evidence type="ECO:0000313" key="1">
    <source>
        <dbReference type="EMBL" id="MFC0541941.1"/>
    </source>
</evidence>
<dbReference type="RefSeq" id="WP_273942019.1">
    <property type="nucleotide sequence ID" value="NZ_CP097263.1"/>
</dbReference>